<protein>
    <submittedName>
        <fullName evidence="2">Zinc ribbon domain-containing protein</fullName>
    </submittedName>
</protein>
<feature type="domain" description="Recombinase zinc beta ribbon" evidence="1">
    <location>
        <begin position="16"/>
        <end position="49"/>
    </location>
</feature>
<accession>A0ABU7FFV0</accession>
<proteinExistence type="predicted"/>
<dbReference type="RefSeq" id="WP_329507370.1">
    <property type="nucleotide sequence ID" value="NZ_BAAAYZ010000019.1"/>
</dbReference>
<sequence length="98" mass="10776">MRPSAGRTRRIDATYLLAGLLCCGVCNRRMESHWTHHRPGYRCRLGHASATHPEPGPTPNTCLPEDHVLPRRPALLLRLTGTHGDTPTALIAVAAPPW</sequence>
<reference evidence="2" key="1">
    <citation type="submission" date="2024-01" db="EMBL/GenBank/DDBJ databases">
        <title>First draft genome sequence data of TA4-1, the type strain of Gram-positive actinobacterium Streptomyces chiangmaiensis.</title>
        <authorList>
            <person name="Yasawong M."/>
            <person name="Nantapong N."/>
        </authorList>
    </citation>
    <scope>NUCLEOTIDE SEQUENCE</scope>
    <source>
        <strain evidence="2">TA4-1</strain>
    </source>
</reference>
<evidence type="ECO:0000313" key="3">
    <source>
        <dbReference type="Proteomes" id="UP001333996"/>
    </source>
</evidence>
<dbReference type="InterPro" id="IPR025827">
    <property type="entry name" value="Zn_ribbon_recom_dom"/>
</dbReference>
<dbReference type="Proteomes" id="UP001333996">
    <property type="component" value="Unassembled WGS sequence"/>
</dbReference>
<organism evidence="2 3">
    <name type="scientific">Streptomyces chiangmaiensis</name>
    <dbReference type="NCBI Taxonomy" id="766497"/>
    <lineage>
        <taxon>Bacteria</taxon>
        <taxon>Bacillati</taxon>
        <taxon>Actinomycetota</taxon>
        <taxon>Actinomycetes</taxon>
        <taxon>Kitasatosporales</taxon>
        <taxon>Streptomycetaceae</taxon>
        <taxon>Streptomyces</taxon>
    </lineage>
</organism>
<gene>
    <name evidence="2" type="ORF">VXC91_13370</name>
</gene>
<evidence type="ECO:0000259" key="1">
    <source>
        <dbReference type="Pfam" id="PF13408"/>
    </source>
</evidence>
<name>A0ABU7FFV0_9ACTN</name>
<dbReference type="Pfam" id="PF13408">
    <property type="entry name" value="Zn_ribbon_recom"/>
    <property type="match status" value="1"/>
</dbReference>
<dbReference type="EMBL" id="JAYWVC010000033">
    <property type="protein sequence ID" value="MED7822943.1"/>
    <property type="molecule type" value="Genomic_DNA"/>
</dbReference>
<keyword evidence="3" id="KW-1185">Reference proteome</keyword>
<comment type="caution">
    <text evidence="2">The sequence shown here is derived from an EMBL/GenBank/DDBJ whole genome shotgun (WGS) entry which is preliminary data.</text>
</comment>
<evidence type="ECO:0000313" key="2">
    <source>
        <dbReference type="EMBL" id="MED7822943.1"/>
    </source>
</evidence>